<dbReference type="GO" id="GO:0006598">
    <property type="term" value="P:polyamine catabolic process"/>
    <property type="evidence" value="ECO:0007669"/>
    <property type="project" value="TreeGrafter"/>
</dbReference>
<dbReference type="AlphaFoldDB" id="D0LTG0"/>
<sequence length="259" mass="28910">MSRPNILVTTVSTQLNVQLASQQQVTLLNETILERVTEQGCTPLMLPNLVEPEQIDAVIGVVDGLLLTTGQDLDPASYGAAPSVEYSATAKGFGTPFRRPLLLKPNPRRDALEIALYRAAKERGLPILGLCRGMQIINAAEGGTLHQEMPDSAWLQHEIDSDGWINYHSIRLVKDSLCARIMEVEEYFVSSIHHQAVDTLGAELRVSATAEDGCIEMLEHRDPARFIVGVQGHIEKVNQNLERFRRLWQVFAERAHRRV</sequence>
<keyword evidence="2" id="KW-1185">Reference proteome</keyword>
<dbReference type="GO" id="GO:0033969">
    <property type="term" value="F:gamma-glutamyl-gamma-aminobutyrate hydrolase activity"/>
    <property type="evidence" value="ECO:0007669"/>
    <property type="project" value="TreeGrafter"/>
</dbReference>
<gene>
    <name evidence="1" type="ordered locus">Hoch_1297</name>
</gene>
<organism evidence="1 2">
    <name type="scientific">Haliangium ochraceum (strain DSM 14365 / JCM 11303 / SMP-2)</name>
    <dbReference type="NCBI Taxonomy" id="502025"/>
    <lineage>
        <taxon>Bacteria</taxon>
        <taxon>Pseudomonadati</taxon>
        <taxon>Myxococcota</taxon>
        <taxon>Polyangia</taxon>
        <taxon>Haliangiales</taxon>
        <taxon>Kofleriaceae</taxon>
        <taxon>Haliangium</taxon>
    </lineage>
</organism>
<dbReference type="Pfam" id="PF07722">
    <property type="entry name" value="Peptidase_C26"/>
    <property type="match status" value="2"/>
</dbReference>
<evidence type="ECO:0000313" key="1">
    <source>
        <dbReference type="EMBL" id="ACY13855.1"/>
    </source>
</evidence>
<dbReference type="eggNOG" id="COG2071">
    <property type="taxonomic scope" value="Bacteria"/>
</dbReference>
<dbReference type="RefSeq" id="WP_012826464.1">
    <property type="nucleotide sequence ID" value="NC_013440.1"/>
</dbReference>
<protein>
    <submittedName>
        <fullName evidence="1">Peptidase C26</fullName>
    </submittedName>
</protein>
<dbReference type="InterPro" id="IPR029062">
    <property type="entry name" value="Class_I_gatase-like"/>
</dbReference>
<dbReference type="InterPro" id="IPR044668">
    <property type="entry name" value="PuuD-like"/>
</dbReference>
<dbReference type="EMBL" id="CP001804">
    <property type="protein sequence ID" value="ACY13855.1"/>
    <property type="molecule type" value="Genomic_DNA"/>
</dbReference>
<dbReference type="CDD" id="cd01745">
    <property type="entry name" value="GATase1_2"/>
    <property type="match status" value="1"/>
</dbReference>
<proteinExistence type="predicted"/>
<dbReference type="STRING" id="502025.Hoch_1297"/>
<dbReference type="MEROPS" id="C26.A28"/>
<dbReference type="PANTHER" id="PTHR43235">
    <property type="entry name" value="GLUTAMINE AMIDOTRANSFERASE PB2B2.05-RELATED"/>
    <property type="match status" value="1"/>
</dbReference>
<dbReference type="HOGENOM" id="CLU_030756_4_0_7"/>
<evidence type="ECO:0000313" key="2">
    <source>
        <dbReference type="Proteomes" id="UP000001880"/>
    </source>
</evidence>
<accession>D0LTG0</accession>
<dbReference type="OrthoDB" id="9813383at2"/>
<dbReference type="PROSITE" id="PS51273">
    <property type="entry name" value="GATASE_TYPE_1"/>
    <property type="match status" value="1"/>
</dbReference>
<name>D0LTG0_HALO1</name>
<dbReference type="Gene3D" id="3.40.50.880">
    <property type="match status" value="1"/>
</dbReference>
<dbReference type="GO" id="GO:0005829">
    <property type="term" value="C:cytosol"/>
    <property type="evidence" value="ECO:0007669"/>
    <property type="project" value="TreeGrafter"/>
</dbReference>
<dbReference type="KEGG" id="hoh:Hoch_1297"/>
<dbReference type="Proteomes" id="UP000001880">
    <property type="component" value="Chromosome"/>
</dbReference>
<dbReference type="PANTHER" id="PTHR43235:SF1">
    <property type="entry name" value="GLUTAMINE AMIDOTRANSFERASE PB2B2.05-RELATED"/>
    <property type="match status" value="1"/>
</dbReference>
<reference evidence="1 2" key="1">
    <citation type="journal article" date="2010" name="Stand. Genomic Sci.">
        <title>Complete genome sequence of Haliangium ochraceum type strain (SMP-2).</title>
        <authorList>
            <consortium name="US DOE Joint Genome Institute (JGI-PGF)"/>
            <person name="Ivanova N."/>
            <person name="Daum C."/>
            <person name="Lang E."/>
            <person name="Abt B."/>
            <person name="Kopitz M."/>
            <person name="Saunders E."/>
            <person name="Lapidus A."/>
            <person name="Lucas S."/>
            <person name="Glavina Del Rio T."/>
            <person name="Nolan M."/>
            <person name="Tice H."/>
            <person name="Copeland A."/>
            <person name="Cheng J.F."/>
            <person name="Chen F."/>
            <person name="Bruce D."/>
            <person name="Goodwin L."/>
            <person name="Pitluck S."/>
            <person name="Mavromatis K."/>
            <person name="Pati A."/>
            <person name="Mikhailova N."/>
            <person name="Chen A."/>
            <person name="Palaniappan K."/>
            <person name="Land M."/>
            <person name="Hauser L."/>
            <person name="Chang Y.J."/>
            <person name="Jeffries C.D."/>
            <person name="Detter J.C."/>
            <person name="Brettin T."/>
            <person name="Rohde M."/>
            <person name="Goker M."/>
            <person name="Bristow J."/>
            <person name="Markowitz V."/>
            <person name="Eisen J.A."/>
            <person name="Hugenholtz P."/>
            <person name="Kyrpides N.C."/>
            <person name="Klenk H.P."/>
        </authorList>
    </citation>
    <scope>NUCLEOTIDE SEQUENCE [LARGE SCALE GENOMIC DNA]</scope>
    <source>
        <strain evidence="2">DSM 14365 / CIP 107738 / JCM 11303 / AJ 13395 / SMP-2</strain>
    </source>
</reference>
<dbReference type="InterPro" id="IPR011697">
    <property type="entry name" value="Peptidase_C26"/>
</dbReference>
<dbReference type="SUPFAM" id="SSF52317">
    <property type="entry name" value="Class I glutamine amidotransferase-like"/>
    <property type="match status" value="1"/>
</dbReference>